<dbReference type="Gene3D" id="3.40.50.1820">
    <property type="entry name" value="alpha/beta hydrolase"/>
    <property type="match status" value="1"/>
</dbReference>
<protein>
    <submittedName>
        <fullName evidence="3">Alpha/beta hydrolase-fold protein</fullName>
    </submittedName>
</protein>
<proteinExistence type="inferred from homology"/>
<accession>A0ABT6FSQ6</accession>
<dbReference type="PANTHER" id="PTHR40841:SF2">
    <property type="entry name" value="SIDEROPHORE-DEGRADING ESTERASE (EUROFUNG)"/>
    <property type="match status" value="1"/>
</dbReference>
<evidence type="ECO:0000256" key="2">
    <source>
        <dbReference type="ARBA" id="ARBA00022801"/>
    </source>
</evidence>
<comment type="similarity">
    <text evidence="1">Belongs to the esterase D family.</text>
</comment>
<gene>
    <name evidence="3" type="ORF">OSR52_09645</name>
</gene>
<keyword evidence="4" id="KW-1185">Reference proteome</keyword>
<evidence type="ECO:0000313" key="4">
    <source>
        <dbReference type="Proteomes" id="UP001153642"/>
    </source>
</evidence>
<organism evidence="3 4">
    <name type="scientific">Galbibacter pacificus</name>
    <dbReference type="NCBI Taxonomy" id="2996052"/>
    <lineage>
        <taxon>Bacteria</taxon>
        <taxon>Pseudomonadati</taxon>
        <taxon>Bacteroidota</taxon>
        <taxon>Flavobacteriia</taxon>
        <taxon>Flavobacteriales</taxon>
        <taxon>Flavobacteriaceae</taxon>
        <taxon>Galbibacter</taxon>
    </lineage>
</organism>
<dbReference type="Pfam" id="PF00756">
    <property type="entry name" value="Esterase"/>
    <property type="match status" value="1"/>
</dbReference>
<dbReference type="InterPro" id="IPR000801">
    <property type="entry name" value="Esterase-like"/>
</dbReference>
<dbReference type="InterPro" id="IPR052558">
    <property type="entry name" value="Siderophore_Hydrolase_D"/>
</dbReference>
<dbReference type="InterPro" id="IPR029058">
    <property type="entry name" value="AB_hydrolase_fold"/>
</dbReference>
<evidence type="ECO:0000256" key="1">
    <source>
        <dbReference type="ARBA" id="ARBA00005622"/>
    </source>
</evidence>
<sequence length="357" mass="41251">MIRKLLVYLAPIFVNILFAQEPITIGNSYKINSSILNEERTIDIQLPKNYSNADFAKGKYPVLYVLDGDFNFQFVAALERFDTKFLYRPHPEMIVVGIRNTDRTRDFTPTNATITGPNGEKRFENSGGADKFIQFLQDELLPFINSKYRTNGYNILLGHSFGGLFTLYTLLEKPALFQGYMAIDPSLWWDGKYVFKAAKEQWKTANFKGKMLFVGLAFESEENAKDRLEHGKTIRKFCETILSESPENHLISNWKYYPEYDHGNIPIPATLDALKFLFDGIQLPVKEVPQNPELVQQTYKALSKKLDFEFIPEESLFYQLIQYTKSTGQSESSKKLLKDALQMYPESKQLQKMNQEL</sequence>
<dbReference type="Proteomes" id="UP001153642">
    <property type="component" value="Unassembled WGS sequence"/>
</dbReference>
<dbReference type="SUPFAM" id="SSF53474">
    <property type="entry name" value="alpha/beta-Hydrolases"/>
    <property type="match status" value="1"/>
</dbReference>
<dbReference type="EMBL" id="JAPMUA010000003">
    <property type="protein sequence ID" value="MDG3586131.1"/>
    <property type="molecule type" value="Genomic_DNA"/>
</dbReference>
<keyword evidence="2 3" id="KW-0378">Hydrolase</keyword>
<evidence type="ECO:0000313" key="3">
    <source>
        <dbReference type="EMBL" id="MDG3586131.1"/>
    </source>
</evidence>
<comment type="caution">
    <text evidence="3">The sequence shown here is derived from an EMBL/GenBank/DDBJ whole genome shotgun (WGS) entry which is preliminary data.</text>
</comment>
<dbReference type="RefSeq" id="WP_277899957.1">
    <property type="nucleotide sequence ID" value="NZ_JAPMUA010000003.1"/>
</dbReference>
<dbReference type="GO" id="GO:0016787">
    <property type="term" value="F:hydrolase activity"/>
    <property type="evidence" value="ECO:0007669"/>
    <property type="project" value="UniProtKB-KW"/>
</dbReference>
<name>A0ABT6FSQ6_9FLAO</name>
<reference evidence="3" key="1">
    <citation type="submission" date="2022-11" db="EMBL/GenBank/DDBJ databases">
        <title>High-quality draft genome sequence of Galbibacter sp. strain CMA-7.</title>
        <authorList>
            <person name="Wei L."/>
            <person name="Dong C."/>
            <person name="Shao Z."/>
        </authorList>
    </citation>
    <scope>NUCLEOTIDE SEQUENCE</scope>
    <source>
        <strain evidence="3">CMA-7</strain>
    </source>
</reference>
<dbReference type="PANTHER" id="PTHR40841">
    <property type="entry name" value="SIDEROPHORE TRIACETYLFUSARININE C ESTERASE"/>
    <property type="match status" value="1"/>
</dbReference>